<feature type="transmembrane region" description="Helical" evidence="13">
    <location>
        <begin position="51"/>
        <end position="79"/>
    </location>
</feature>
<accession>A0A1Z3U7X6</accession>
<keyword evidence="3" id="KW-0171">Cobalt transport</keyword>
<feature type="region of interest" description="Disordered" evidence="14">
    <location>
        <begin position="429"/>
        <end position="455"/>
    </location>
</feature>
<comment type="subcellular location">
    <subcellularLocation>
        <location evidence="2 13">Cell membrane</location>
        <topology evidence="2 13">Multi-pass membrane protein</topology>
    </subcellularLocation>
</comment>
<dbReference type="PANTHER" id="PTHR40659">
    <property type="entry name" value="NICKEL/COBALT EFFLUX SYSTEM RCNA"/>
    <property type="match status" value="1"/>
</dbReference>
<dbReference type="KEGG" id="bvc:CEP68_06980"/>
<keyword evidence="5" id="KW-1003">Cell membrane</keyword>
<sequence>MTPFADLLAQGSAHAWLFIPSALLLGALHGLEPGHSKTMMAAFIVAVRGTVWQAVLLGLSATLSHTAIVWAIALTGLYFGQFFDIEASEGWFQLASAVIILGVAAWMLLATWREQNAVHNEHDHDHTHDETRWIDTGHGVVSLSIFEDGIPPRFRFAPDHGPVPRAGDIKVATTRADGSVQTFHFETRDGYLESADVIPEPHAFTARLVLGHGNHTHDFDVEFAEHDHEHGHDHGGLDVSNPGHQDAHERAHANDIKKRFANRKVTTWQIMLFGLTGGLIPCPASITVLLLCLQLKQVALGATLVLCFSIGLAATMVTVGVAAAIGMRHAEKRWSGGFAAFARKAPYFSGGLIAIVGLVLTWHPPGFGSGDRPAAGDGGDVPGLPAAAARGGDGHFRHRRGSGASARAVGRGRLDGQFRLALPLLSGHPVRRGRHRSRQSVPADQESGSRAAKARLAGDPVSFRVLAFGASSDFERPAPGMGLQHRDR</sequence>
<evidence type="ECO:0000256" key="6">
    <source>
        <dbReference type="ARBA" id="ARBA00022596"/>
    </source>
</evidence>
<dbReference type="GO" id="GO:0032025">
    <property type="term" value="P:response to cobalt ion"/>
    <property type="evidence" value="ECO:0007669"/>
    <property type="project" value="TreeGrafter"/>
</dbReference>
<evidence type="ECO:0000256" key="3">
    <source>
        <dbReference type="ARBA" id="ARBA00022426"/>
    </source>
</evidence>
<reference evidence="16" key="1">
    <citation type="submission" date="2017-06" db="EMBL/GenBank/DDBJ databases">
        <title>FDA dAtabase for Regulatory Grade micrObial Sequences (FDA-ARGOS): Supporting development and validation of Infectious Disease Dx tests.</title>
        <authorList>
            <person name="Minogue T."/>
            <person name="Wolcott M."/>
            <person name="Wasieloski L."/>
            <person name="Aguilar W."/>
            <person name="Moore D."/>
            <person name="Tallon L."/>
            <person name="Sadzewicz L."/>
            <person name="Sengamalay N."/>
            <person name="Ott S."/>
            <person name="Godinez A."/>
            <person name="Nagaraj S."/>
            <person name="Nadendla S."/>
            <person name="Geyer C."/>
            <person name="Sichtig H."/>
        </authorList>
    </citation>
    <scope>NUCLEOTIDE SEQUENCE [LARGE SCALE GENOMIC DNA]</scope>
    <source>
        <strain evidence="16">FDAARGOS_289</strain>
    </source>
</reference>
<proteinExistence type="inferred from homology"/>
<comment type="similarity">
    <text evidence="13">Belongs to the NiCoT transporter (TC 2.A.52) family.</text>
</comment>
<organism evidence="15 16">
    <name type="scientific">Brevundimonas vesicularis</name>
    <name type="common">Pseudomonas vesicularis</name>
    <dbReference type="NCBI Taxonomy" id="41276"/>
    <lineage>
        <taxon>Bacteria</taxon>
        <taxon>Pseudomonadati</taxon>
        <taxon>Pseudomonadota</taxon>
        <taxon>Alphaproteobacteria</taxon>
        <taxon>Caulobacterales</taxon>
        <taxon>Caulobacteraceae</taxon>
        <taxon>Brevundimonas</taxon>
    </lineage>
</organism>
<feature type="transmembrane region" description="Helical" evidence="13">
    <location>
        <begin position="345"/>
        <end position="363"/>
    </location>
</feature>
<evidence type="ECO:0000256" key="7">
    <source>
        <dbReference type="ARBA" id="ARBA00022692"/>
    </source>
</evidence>
<keyword evidence="8 13" id="KW-1133">Transmembrane helix</keyword>
<dbReference type="GO" id="GO:0006824">
    <property type="term" value="P:cobalt ion transport"/>
    <property type="evidence" value="ECO:0007669"/>
    <property type="project" value="UniProtKB-KW"/>
</dbReference>
<dbReference type="GO" id="GO:0005886">
    <property type="term" value="C:plasma membrane"/>
    <property type="evidence" value="ECO:0007669"/>
    <property type="project" value="UniProtKB-SubCell"/>
</dbReference>
<dbReference type="Pfam" id="PF03824">
    <property type="entry name" value="NicO"/>
    <property type="match status" value="2"/>
</dbReference>
<evidence type="ECO:0000256" key="10">
    <source>
        <dbReference type="ARBA" id="ARBA00023112"/>
    </source>
</evidence>
<protein>
    <recommendedName>
        <fullName evidence="13">Nickel/cobalt efflux system</fullName>
    </recommendedName>
</protein>
<keyword evidence="7 13" id="KW-0812">Transmembrane</keyword>
<feature type="transmembrane region" description="Helical" evidence="13">
    <location>
        <begin position="297"/>
        <end position="325"/>
    </location>
</feature>
<dbReference type="Proteomes" id="UP000197050">
    <property type="component" value="Chromosome"/>
</dbReference>
<evidence type="ECO:0000256" key="5">
    <source>
        <dbReference type="ARBA" id="ARBA00022475"/>
    </source>
</evidence>
<dbReference type="PANTHER" id="PTHR40659:SF1">
    <property type="entry name" value="NICKEL_COBALT EFFLUX SYSTEM RCNA"/>
    <property type="match status" value="1"/>
</dbReference>
<evidence type="ECO:0000256" key="8">
    <source>
        <dbReference type="ARBA" id="ARBA00022989"/>
    </source>
</evidence>
<evidence type="ECO:0000256" key="1">
    <source>
        <dbReference type="ARBA" id="ARBA00002510"/>
    </source>
</evidence>
<feature type="region of interest" description="Disordered" evidence="14">
    <location>
        <begin position="370"/>
        <end position="409"/>
    </location>
</feature>
<dbReference type="InterPro" id="IPR011541">
    <property type="entry name" value="Ni/Co_transpt_high_affinity"/>
</dbReference>
<dbReference type="NCBIfam" id="NF007454">
    <property type="entry name" value="PRK10019.1"/>
    <property type="match status" value="1"/>
</dbReference>
<evidence type="ECO:0000256" key="4">
    <source>
        <dbReference type="ARBA" id="ARBA00022448"/>
    </source>
</evidence>
<keyword evidence="6" id="KW-0533">Nickel</keyword>
<name>A0A1Z3U7X6_BREVE</name>
<evidence type="ECO:0000256" key="2">
    <source>
        <dbReference type="ARBA" id="ARBA00004651"/>
    </source>
</evidence>
<evidence type="ECO:0000313" key="16">
    <source>
        <dbReference type="Proteomes" id="UP000197050"/>
    </source>
</evidence>
<gene>
    <name evidence="15" type="ORF">CEP68_06980</name>
</gene>
<feature type="compositionally biased region" description="Basic residues" evidence="14">
    <location>
        <begin position="429"/>
        <end position="438"/>
    </location>
</feature>
<dbReference type="GO" id="GO:0010045">
    <property type="term" value="P:response to nickel cation"/>
    <property type="evidence" value="ECO:0007669"/>
    <property type="project" value="TreeGrafter"/>
</dbReference>
<keyword evidence="10" id="KW-0921">Nickel transport</keyword>
<keyword evidence="4 13" id="KW-0813">Transport</keyword>
<evidence type="ECO:0000313" key="15">
    <source>
        <dbReference type="EMBL" id="ASE39270.1"/>
    </source>
</evidence>
<dbReference type="EMBL" id="CP022048">
    <property type="protein sequence ID" value="ASE39270.1"/>
    <property type="molecule type" value="Genomic_DNA"/>
</dbReference>
<dbReference type="GO" id="GO:0015099">
    <property type="term" value="F:nickel cation transmembrane transporter activity"/>
    <property type="evidence" value="ECO:0007669"/>
    <property type="project" value="UniProtKB-UniRule"/>
</dbReference>
<keyword evidence="9" id="KW-0406">Ion transport</keyword>
<feature type="transmembrane region" description="Helical" evidence="13">
    <location>
        <begin position="91"/>
        <end position="112"/>
    </location>
</feature>
<evidence type="ECO:0000256" key="11">
    <source>
        <dbReference type="ARBA" id="ARBA00023136"/>
    </source>
</evidence>
<evidence type="ECO:0000256" key="12">
    <source>
        <dbReference type="ARBA" id="ARBA00023285"/>
    </source>
</evidence>
<keyword evidence="12" id="KW-0170">Cobalt</keyword>
<feature type="transmembrane region" description="Helical" evidence="13">
    <location>
        <begin position="13"/>
        <end position="31"/>
    </location>
</feature>
<feature type="compositionally biased region" description="Polar residues" evidence="14">
    <location>
        <begin position="439"/>
        <end position="448"/>
    </location>
</feature>
<feature type="transmembrane region" description="Helical" evidence="13">
    <location>
        <begin position="267"/>
        <end position="291"/>
    </location>
</feature>
<dbReference type="AlphaFoldDB" id="A0A1Z3U7X6"/>
<evidence type="ECO:0000256" key="13">
    <source>
        <dbReference type="RuleBase" id="RU362101"/>
    </source>
</evidence>
<dbReference type="GO" id="GO:0046583">
    <property type="term" value="F:monoatomic cation efflux transmembrane transporter activity"/>
    <property type="evidence" value="ECO:0007669"/>
    <property type="project" value="TreeGrafter"/>
</dbReference>
<evidence type="ECO:0000256" key="14">
    <source>
        <dbReference type="SAM" id="MobiDB-lite"/>
    </source>
</evidence>
<dbReference type="InterPro" id="IPR051224">
    <property type="entry name" value="NiCoT_RcnA"/>
</dbReference>
<comment type="function">
    <text evidence="1">Efflux system for nickel and cobalt.</text>
</comment>
<keyword evidence="11 13" id="KW-0472">Membrane</keyword>
<evidence type="ECO:0000256" key="9">
    <source>
        <dbReference type="ARBA" id="ARBA00023065"/>
    </source>
</evidence>